<evidence type="ECO:0000256" key="1">
    <source>
        <dbReference type="ARBA" id="ARBA00023235"/>
    </source>
</evidence>
<dbReference type="EMBL" id="CP002026">
    <property type="protein sequence ID" value="ADH89225.1"/>
    <property type="molecule type" value="Genomic_DNA"/>
</dbReference>
<dbReference type="Proteomes" id="UP000006633">
    <property type="component" value="Chromosome"/>
</dbReference>
<dbReference type="InterPro" id="IPR026040">
    <property type="entry name" value="HyI-like"/>
</dbReference>
<dbReference type="KEGG" id="sno:Snov_1922"/>
<feature type="active site" description="Proton donor/acceptor" evidence="3">
    <location>
        <position position="143"/>
    </location>
</feature>
<dbReference type="EC" id="5.3.1.22" evidence="5"/>
<dbReference type="GO" id="GO:0046487">
    <property type="term" value="P:glyoxylate metabolic process"/>
    <property type="evidence" value="ECO:0007669"/>
    <property type="project" value="TreeGrafter"/>
</dbReference>
<keyword evidence="1 2" id="KW-0413">Isomerase</keyword>
<name>D6ZZ89_ANCN5</name>
<dbReference type="PANTHER" id="PTHR43489">
    <property type="entry name" value="ISOMERASE"/>
    <property type="match status" value="1"/>
</dbReference>
<protein>
    <submittedName>
        <fullName evidence="5">Hydroxypyruvate isomerase</fullName>
        <ecNumber evidence="5">5.3.1.22</ecNumber>
    </submittedName>
</protein>
<dbReference type="AlphaFoldDB" id="D6ZZ89"/>
<dbReference type="STRING" id="639283.Snov_1922"/>
<dbReference type="SUPFAM" id="SSF51658">
    <property type="entry name" value="Xylose isomerase-like"/>
    <property type="match status" value="1"/>
</dbReference>
<dbReference type="OrthoDB" id="9786584at2"/>
<keyword evidence="6" id="KW-1185">Reference proteome</keyword>
<dbReference type="PIRSF" id="PIRSF006241">
    <property type="entry name" value="HyI"/>
    <property type="match status" value="1"/>
</dbReference>
<evidence type="ECO:0000256" key="3">
    <source>
        <dbReference type="PIRSR" id="PIRSR006241-50"/>
    </source>
</evidence>
<evidence type="ECO:0000313" key="5">
    <source>
        <dbReference type="EMBL" id="ADH89225.1"/>
    </source>
</evidence>
<feature type="domain" description="Xylose isomerase-like TIM barrel" evidence="4">
    <location>
        <begin position="21"/>
        <end position="255"/>
    </location>
</feature>
<sequence length="260" mass="28246">MKGFSAHIGYLFNEVPLERRFAAARDAGFSMVEHPTLYSLPAARVRQLLAECGLGLVQSSFPAGDIARGEKGFAALPNEIERFRASLAGSVDYAVEAGIPALHCMAGVRPAGADPRQMWDTYIANMRAAASATAERGILLLIEPISSGSIADYFIEDPMDAVRAIAEIGASNVRLLYDVFHATMIGSDPFGFIRDHAELIYHIHIADHPGRHEPGTGTIDFQRLYGTLEDVGYDGFIGCEYVPRGDTVEGLGWMNGFRPI</sequence>
<dbReference type="Pfam" id="PF01261">
    <property type="entry name" value="AP_endonuc_2"/>
    <property type="match status" value="1"/>
</dbReference>
<accession>D6ZZ89</accession>
<comment type="similarity">
    <text evidence="2">Belongs to the hyi family.</text>
</comment>
<evidence type="ECO:0000256" key="2">
    <source>
        <dbReference type="PIRNR" id="PIRNR006241"/>
    </source>
</evidence>
<dbReference type="RefSeq" id="WP_013166729.1">
    <property type="nucleotide sequence ID" value="NC_014217.1"/>
</dbReference>
<gene>
    <name evidence="5" type="ordered locus">Snov_1922</name>
</gene>
<dbReference type="eggNOG" id="COG3622">
    <property type="taxonomic scope" value="Bacteria"/>
</dbReference>
<reference evidence="5 6" key="1">
    <citation type="journal article" date="2012" name="Stand. Genomic Sci.">
        <title>Complete genome sequence of the facultatively chemolithoautotrophic and methylotrophic alpha Proteobacterium Starkeya novella type strain (ATCC 8093(T)).</title>
        <authorList>
            <person name="Kappler U."/>
            <person name="Davenport K."/>
            <person name="Beatson S."/>
            <person name="Lucas S."/>
            <person name="Lapidus A."/>
            <person name="Copeland A."/>
            <person name="Berry K.W."/>
            <person name="Glavina Del Rio T."/>
            <person name="Hammon N."/>
            <person name="Dalin E."/>
            <person name="Tice H."/>
            <person name="Pitluck S."/>
            <person name="Richardson P."/>
            <person name="Bruce D."/>
            <person name="Goodwin L.A."/>
            <person name="Han C."/>
            <person name="Tapia R."/>
            <person name="Detter J.C."/>
            <person name="Chang Y.J."/>
            <person name="Jeffries C.D."/>
            <person name="Land M."/>
            <person name="Hauser L."/>
            <person name="Kyrpides N.C."/>
            <person name="Goker M."/>
            <person name="Ivanova N."/>
            <person name="Klenk H.P."/>
            <person name="Woyke T."/>
        </authorList>
    </citation>
    <scope>NUCLEOTIDE SEQUENCE [LARGE SCALE GENOMIC DNA]</scope>
    <source>
        <strain evidence="6">ATCC 8093 / DSM 506 / JCM 20403 / CCM 1077 / IAM 12100 / NBRC 12443 / NCIMB 10456</strain>
    </source>
</reference>
<dbReference type="PANTHER" id="PTHR43489:SF6">
    <property type="entry name" value="HYDROXYPYRUVATE ISOMERASE-RELATED"/>
    <property type="match status" value="1"/>
</dbReference>
<organism evidence="5 6">
    <name type="scientific">Ancylobacter novellus (strain ATCC 8093 / DSM 506 / JCM 20403 / CCM 1077 / IAM 12100 / NBRC 12443 / NCIMB 10456)</name>
    <name type="common">Starkeya novella</name>
    <dbReference type="NCBI Taxonomy" id="639283"/>
    <lineage>
        <taxon>Bacteria</taxon>
        <taxon>Pseudomonadati</taxon>
        <taxon>Pseudomonadota</taxon>
        <taxon>Alphaproteobacteria</taxon>
        <taxon>Hyphomicrobiales</taxon>
        <taxon>Xanthobacteraceae</taxon>
        <taxon>Ancylobacter</taxon>
    </lineage>
</organism>
<dbReference type="HOGENOM" id="CLU_050006_1_2_5"/>
<dbReference type="GO" id="GO:0008903">
    <property type="term" value="F:hydroxypyruvate isomerase activity"/>
    <property type="evidence" value="ECO:0007669"/>
    <property type="project" value="UniProtKB-EC"/>
</dbReference>
<dbReference type="InterPro" id="IPR050417">
    <property type="entry name" value="Sugar_Epim/Isomerase"/>
</dbReference>
<dbReference type="Gene3D" id="3.20.20.150">
    <property type="entry name" value="Divalent-metal-dependent TIM barrel enzymes"/>
    <property type="match status" value="1"/>
</dbReference>
<feature type="active site" description="Proton donor/acceptor" evidence="3">
    <location>
        <position position="240"/>
    </location>
</feature>
<proteinExistence type="inferred from homology"/>
<evidence type="ECO:0000313" key="6">
    <source>
        <dbReference type="Proteomes" id="UP000006633"/>
    </source>
</evidence>
<dbReference type="InterPro" id="IPR036237">
    <property type="entry name" value="Xyl_isomerase-like_sf"/>
</dbReference>
<evidence type="ECO:0000259" key="4">
    <source>
        <dbReference type="Pfam" id="PF01261"/>
    </source>
</evidence>
<dbReference type="InterPro" id="IPR013022">
    <property type="entry name" value="Xyl_isomerase-like_TIM-brl"/>
</dbReference>